<comment type="caution">
    <text evidence="1">The sequence shown here is derived from an EMBL/GenBank/DDBJ whole genome shotgun (WGS) entry which is preliminary data.</text>
</comment>
<dbReference type="RefSeq" id="WP_132830331.1">
    <property type="nucleotide sequence ID" value="NZ_SMFP01000010.1"/>
</dbReference>
<accession>A0A4R5ENB8</accession>
<reference evidence="1 2" key="1">
    <citation type="submission" date="2019-03" db="EMBL/GenBank/DDBJ databases">
        <authorList>
            <person name="Zhang S."/>
        </authorList>
    </citation>
    <scope>NUCLEOTIDE SEQUENCE [LARGE SCALE GENOMIC DNA]</scope>
    <source>
        <strain evidence="1 2">S4J41</strain>
    </source>
</reference>
<evidence type="ECO:0000313" key="1">
    <source>
        <dbReference type="EMBL" id="TDE36219.1"/>
    </source>
</evidence>
<dbReference type="SUPFAM" id="SSF159888">
    <property type="entry name" value="YdhG-like"/>
    <property type="match status" value="1"/>
</dbReference>
<dbReference type="OrthoDB" id="328972at2"/>
<proteinExistence type="predicted"/>
<name>A0A4R5ENB8_9RHOB</name>
<gene>
    <name evidence="1" type="ORF">E1B25_14990</name>
</gene>
<sequence length="138" mass="14867">MEMSAPVAAAFAGFPPETQTGLRALRALILSVAADTPEAGRLSEELRWGQPAYLTPETGAGTTLRLGVAKSGGFALFVHCQTSLIDEFRELAGSDWPVEGRRAILFDETGVTDAIMDPALRLLIRRALTYHLKRRAAG</sequence>
<dbReference type="Proteomes" id="UP000294662">
    <property type="component" value="Unassembled WGS sequence"/>
</dbReference>
<dbReference type="AlphaFoldDB" id="A0A4R5ENB8"/>
<organism evidence="1 2">
    <name type="scientific">Antarcticimicrobium sediminis</name>
    <dbReference type="NCBI Taxonomy" id="2546227"/>
    <lineage>
        <taxon>Bacteria</taxon>
        <taxon>Pseudomonadati</taxon>
        <taxon>Pseudomonadota</taxon>
        <taxon>Alphaproteobacteria</taxon>
        <taxon>Rhodobacterales</taxon>
        <taxon>Paracoccaceae</taxon>
        <taxon>Antarcticimicrobium</taxon>
    </lineage>
</organism>
<dbReference type="EMBL" id="SMFP01000010">
    <property type="protein sequence ID" value="TDE36219.1"/>
    <property type="molecule type" value="Genomic_DNA"/>
</dbReference>
<evidence type="ECO:0000313" key="2">
    <source>
        <dbReference type="Proteomes" id="UP000294662"/>
    </source>
</evidence>
<keyword evidence="2" id="KW-1185">Reference proteome</keyword>
<protein>
    <submittedName>
        <fullName evidence="1">DUF1801 domain-containing protein</fullName>
    </submittedName>
</protein>